<keyword evidence="1" id="KW-0472">Membrane</keyword>
<keyword evidence="1" id="KW-0812">Transmembrane</keyword>
<accession>A0A9X1P060</accession>
<sequence>MYLLFRALGLLILAVGVVFAVGDIARSLADETTQLVTIDEALSSMGFVLASSAPESRTVAVVGTWSMSITCGAIGFVFLLLGHRGRRRDRNVRRIP</sequence>
<keyword evidence="1" id="KW-1133">Transmembrane helix</keyword>
<evidence type="ECO:0000256" key="1">
    <source>
        <dbReference type="SAM" id="Phobius"/>
    </source>
</evidence>
<dbReference type="Proteomes" id="UP001139035">
    <property type="component" value="Unassembled WGS sequence"/>
</dbReference>
<reference evidence="2" key="1">
    <citation type="submission" date="2022-01" db="EMBL/GenBank/DDBJ databases">
        <title>Jiella avicenniae sp. nov., a novel endophytic bacterium isolated from bark of Avicennia marina.</title>
        <authorList>
            <person name="Tuo L."/>
        </authorList>
    </citation>
    <scope>NUCLEOTIDE SEQUENCE</scope>
    <source>
        <strain evidence="2">CBK1P-4</strain>
    </source>
</reference>
<gene>
    <name evidence="2" type="ORF">LZD57_02900</name>
</gene>
<evidence type="ECO:0000313" key="3">
    <source>
        <dbReference type="Proteomes" id="UP001139035"/>
    </source>
</evidence>
<name>A0A9X1P060_9HYPH</name>
<dbReference type="EMBL" id="JAJUWU010000003">
    <property type="protein sequence ID" value="MCE7026928.1"/>
    <property type="molecule type" value="Genomic_DNA"/>
</dbReference>
<proteinExistence type="predicted"/>
<evidence type="ECO:0000313" key="2">
    <source>
        <dbReference type="EMBL" id="MCE7026928.1"/>
    </source>
</evidence>
<comment type="caution">
    <text evidence="2">The sequence shown here is derived from an EMBL/GenBank/DDBJ whole genome shotgun (WGS) entry which is preliminary data.</text>
</comment>
<protein>
    <submittedName>
        <fullName evidence="2">Uncharacterized protein</fullName>
    </submittedName>
</protein>
<feature type="transmembrane region" description="Helical" evidence="1">
    <location>
        <begin position="59"/>
        <end position="81"/>
    </location>
</feature>
<organism evidence="2 3">
    <name type="scientific">Jiella avicenniae</name>
    <dbReference type="NCBI Taxonomy" id="2907202"/>
    <lineage>
        <taxon>Bacteria</taxon>
        <taxon>Pseudomonadati</taxon>
        <taxon>Pseudomonadota</taxon>
        <taxon>Alphaproteobacteria</taxon>
        <taxon>Hyphomicrobiales</taxon>
        <taxon>Aurantimonadaceae</taxon>
        <taxon>Jiella</taxon>
    </lineage>
</organism>
<keyword evidence="3" id="KW-1185">Reference proteome</keyword>
<dbReference type="AlphaFoldDB" id="A0A9X1P060"/>
<dbReference type="RefSeq" id="WP_233717623.1">
    <property type="nucleotide sequence ID" value="NZ_JAJUWU010000003.1"/>
</dbReference>